<proteinExistence type="predicted"/>
<dbReference type="RefSeq" id="WP_190880892.1">
    <property type="nucleotide sequence ID" value="NZ_JACJSK010000109.1"/>
</dbReference>
<reference evidence="2 3" key="1">
    <citation type="journal article" date="2020" name="ISME J.">
        <title>Comparative genomics reveals insights into cyanobacterial evolution and habitat adaptation.</title>
        <authorList>
            <person name="Chen M.Y."/>
            <person name="Teng W.K."/>
            <person name="Zhao L."/>
            <person name="Hu C.X."/>
            <person name="Zhou Y.K."/>
            <person name="Han B.P."/>
            <person name="Song L.R."/>
            <person name="Shu W.S."/>
        </authorList>
    </citation>
    <scope>NUCLEOTIDE SEQUENCE [LARGE SCALE GENOMIC DNA]</scope>
    <source>
        <strain evidence="2 3">FACHB-1370</strain>
    </source>
</reference>
<name>A0ABR8EN18_9CYAN</name>
<feature type="compositionally biased region" description="Polar residues" evidence="1">
    <location>
        <begin position="29"/>
        <end position="41"/>
    </location>
</feature>
<evidence type="ECO:0000313" key="2">
    <source>
        <dbReference type="EMBL" id="MBD2547910.1"/>
    </source>
</evidence>
<dbReference type="EMBL" id="JACJSK010000109">
    <property type="protein sequence ID" value="MBD2547910.1"/>
    <property type="molecule type" value="Genomic_DNA"/>
</dbReference>
<evidence type="ECO:0000256" key="1">
    <source>
        <dbReference type="SAM" id="MobiDB-lite"/>
    </source>
</evidence>
<dbReference type="Proteomes" id="UP000641954">
    <property type="component" value="Unassembled WGS sequence"/>
</dbReference>
<evidence type="ECO:0000313" key="3">
    <source>
        <dbReference type="Proteomes" id="UP000641954"/>
    </source>
</evidence>
<keyword evidence="3" id="KW-1185">Reference proteome</keyword>
<comment type="caution">
    <text evidence="2">The sequence shown here is derived from an EMBL/GenBank/DDBJ whole genome shotgun (WGS) entry which is preliminary data.</text>
</comment>
<gene>
    <name evidence="2" type="ORF">H6G72_29650</name>
</gene>
<feature type="region of interest" description="Disordered" evidence="1">
    <location>
        <begin position="27"/>
        <end position="57"/>
    </location>
</feature>
<protein>
    <submittedName>
        <fullName evidence="2">Uncharacterized protein</fullName>
    </submittedName>
</protein>
<organism evidence="2 3">
    <name type="scientific">Planktothricoides raciborskii FACHB-1370</name>
    <dbReference type="NCBI Taxonomy" id="2949576"/>
    <lineage>
        <taxon>Bacteria</taxon>
        <taxon>Bacillati</taxon>
        <taxon>Cyanobacteriota</taxon>
        <taxon>Cyanophyceae</taxon>
        <taxon>Oscillatoriophycideae</taxon>
        <taxon>Oscillatoriales</taxon>
        <taxon>Oscillatoriaceae</taxon>
        <taxon>Planktothricoides</taxon>
    </lineage>
</organism>
<accession>A0ABR8EN18</accession>
<sequence length="203" mass="22876">MYHNLKKISAIAITITAIVTVSSCGFDSDQPSEVATTNSPEESVVSDDPSVETPEPPTQEEALAECGEQITTSISRTIIGVMPTMILEEKMLPTLPRWERLSMAQRCEYAQRICDRLDSRSQQQQQIELMACELGGNCSGFPTPRQGGEATAIILSSQQIVCREKYEQFKQETLEESVQKNKQMIKEEQQQILDIMKESRKWN</sequence>
<dbReference type="PROSITE" id="PS51257">
    <property type="entry name" value="PROKAR_LIPOPROTEIN"/>
    <property type="match status" value="1"/>
</dbReference>